<comment type="caution">
    <text evidence="1">The sequence shown here is derived from an EMBL/GenBank/DDBJ whole genome shotgun (WGS) entry which is preliminary data.</text>
</comment>
<dbReference type="Proteomes" id="UP000487350">
    <property type="component" value="Unassembled WGS sequence"/>
</dbReference>
<proteinExistence type="predicted"/>
<reference evidence="1 2" key="1">
    <citation type="submission" date="2019-11" db="EMBL/GenBank/DDBJ databases">
        <title>Caenimonas koreensis gen. nov., sp. nov., isolated from activated sludge.</title>
        <authorList>
            <person name="Seung H.R."/>
        </authorList>
    </citation>
    <scope>NUCLEOTIDE SEQUENCE [LARGE SCALE GENOMIC DNA]</scope>
    <source>
        <strain evidence="1 2">EMB320</strain>
    </source>
</reference>
<evidence type="ECO:0008006" key="3">
    <source>
        <dbReference type="Google" id="ProtNLM"/>
    </source>
</evidence>
<dbReference type="EMBL" id="WJBU01000003">
    <property type="protein sequence ID" value="MRD46436.1"/>
    <property type="molecule type" value="Genomic_DNA"/>
</dbReference>
<protein>
    <recommendedName>
        <fullName evidence="3">N-acetyltransferase domain-containing protein</fullName>
    </recommendedName>
</protein>
<accession>A0A844B556</accession>
<dbReference type="AlphaFoldDB" id="A0A844B556"/>
<organism evidence="1 2">
    <name type="scientific">Caenimonas koreensis DSM 17982</name>
    <dbReference type="NCBI Taxonomy" id="1121255"/>
    <lineage>
        <taxon>Bacteria</taxon>
        <taxon>Pseudomonadati</taxon>
        <taxon>Pseudomonadota</taxon>
        <taxon>Betaproteobacteria</taxon>
        <taxon>Burkholderiales</taxon>
        <taxon>Comamonadaceae</taxon>
        <taxon>Caenimonas</taxon>
    </lineage>
</organism>
<sequence length="287" mass="31016">MTSSNLPLLSGYPLAVRAERIDAANWLDDFAGAPAPVSAALGLATYCERDLVMVRSHIPFSHFNMVLTLGCPAAVDSRAFEAIDAFYSQGGGGRHWVLVNDYSQPADLRDQLVARGYAPDGAWDRVVLQGAAADKWAPHAHGCELVTPASAQQWSDFIVHCYGMPEVIGGWLNALVGRRGWTHAIRREGGAAGGKIVMARSLYCDDEGWAWLGIDAPIPGVMAPCFEDDQSVVATLLACAAARGARAFVSDIEVPSATRDSEAYRRWGELGFSAVYRRELYVKSQQG</sequence>
<gene>
    <name evidence="1" type="ORF">GHT07_04060</name>
</gene>
<dbReference type="RefSeq" id="WP_153583781.1">
    <property type="nucleotide sequence ID" value="NZ_WJBU01000003.1"/>
</dbReference>
<keyword evidence="2" id="KW-1185">Reference proteome</keyword>
<evidence type="ECO:0000313" key="2">
    <source>
        <dbReference type="Proteomes" id="UP000487350"/>
    </source>
</evidence>
<dbReference type="OrthoDB" id="7853039at2"/>
<name>A0A844B556_9BURK</name>
<evidence type="ECO:0000313" key="1">
    <source>
        <dbReference type="EMBL" id="MRD46436.1"/>
    </source>
</evidence>